<name>A5BEE5_VITVI</name>
<sequence length="928" mass="105855">MKRIHPSITSHKLNVLPTARPIWQKIRRFHPDRQKIIRNEIDKLLEAGFIREVDYPDWLANVVVVPKKEGKWRVCVDYTNLNNACPKDSFPLPRIDQIVDSTAGQGMLSFLDAFSGYHQIPMSPADEEKTAFMTPHDLYCYRVMPFGLKNAGATYQRLMTKIFKPLIGHTVEEHVLHLQEVFHLLRKYDMKLNPSKCAFGVSADKFLGFMVSQRGIEVCLDQVKAVMETLPPRSKKELQRFTGKLVALGRFIARFTNELRPFFLAIRKAGANEWTDRCQNAFEKIKQCLMQPSILSSPIPKEKLYMYLAVSEWAISAVLFRCPSPKEQKPIYYVSRALANVETSEFGIEFQPKLSMKGQVMADFVLEYSRRPIQHKEPSEEEWWTLRVDGASRSSGFGVGLLLQSPTGEHLEQSIRLGFPASNNEAEYEAILSGLDLALALFVSKLQVYSDSQLVVRHVQKEYEAKDARMARYLTKVRDTLQRFTEWTIEKIRRTKNGRADALAVIATSLPIKEAILLPIYVQANPSWTNDIIGYLWTDTLPEDPKQAHKIRVQAARFTLIGGHLYKRSFTSPYLWCLNHAETLYVLAELHEGVCGNHSGGRSLAHRAHSQGYYWPTMKKDAAADQNFSIPFLDLSKSKVIQFAQFSSLEPEINLQTAYVKKCDKCQRHAPIPHAPEPFAQWGMDIVRPLPAAPAQKKFLLVATDYFSKWVETEAYASIKDKDVTRFVWKNIISDNGPQFDSIAFRNFCSELNIQNSYSTPRYPQSNGQAEATNKTLITALKKRLEQAKGKWVEELPGVLWAYRTTPRRPTGNTPFALAYGMDAIIPTEIGLPTIRTEAGKQDDANAELRRNLDWANETINKGHQLIKIAKKFFENTAEIGAGKFQANWEGPYIVSKSSESGAYHLQKLDGTPLLRPWNVYNLKQYYQ</sequence>
<dbReference type="InterPro" id="IPR012337">
    <property type="entry name" value="RNaseH-like_sf"/>
</dbReference>
<dbReference type="GO" id="GO:0004523">
    <property type="term" value="F:RNA-DNA hybrid ribonuclease activity"/>
    <property type="evidence" value="ECO:0007669"/>
    <property type="project" value="InterPro"/>
</dbReference>
<dbReference type="SUPFAM" id="SSF56672">
    <property type="entry name" value="DNA/RNA polymerases"/>
    <property type="match status" value="1"/>
</dbReference>
<dbReference type="PROSITE" id="PS50994">
    <property type="entry name" value="INTEGRASE"/>
    <property type="match status" value="1"/>
</dbReference>
<dbReference type="Gene3D" id="3.30.70.270">
    <property type="match status" value="2"/>
</dbReference>
<dbReference type="InterPro" id="IPR043128">
    <property type="entry name" value="Rev_trsase/Diguanyl_cyclase"/>
</dbReference>
<accession>A5BEE5</accession>
<dbReference type="GO" id="GO:0015074">
    <property type="term" value="P:DNA integration"/>
    <property type="evidence" value="ECO:0007669"/>
    <property type="project" value="InterPro"/>
</dbReference>
<evidence type="ECO:0000313" key="3">
    <source>
        <dbReference type="EMBL" id="CAN81063.1"/>
    </source>
</evidence>
<dbReference type="Pfam" id="PF13456">
    <property type="entry name" value="RVT_3"/>
    <property type="match status" value="1"/>
</dbReference>
<dbReference type="InterPro" id="IPR041577">
    <property type="entry name" value="RT_RNaseH_2"/>
</dbReference>
<dbReference type="InterPro" id="IPR043502">
    <property type="entry name" value="DNA/RNA_pol_sf"/>
</dbReference>
<dbReference type="AlphaFoldDB" id="A5BEE5"/>
<feature type="domain" description="Integrase catalytic" evidence="2">
    <location>
        <begin position="672"/>
        <end position="823"/>
    </location>
</feature>
<dbReference type="InterPro" id="IPR000477">
    <property type="entry name" value="RT_dom"/>
</dbReference>
<dbReference type="PROSITE" id="PS50879">
    <property type="entry name" value="RNASE_H_1"/>
    <property type="match status" value="1"/>
</dbReference>
<dbReference type="GO" id="GO:0003676">
    <property type="term" value="F:nucleic acid binding"/>
    <property type="evidence" value="ECO:0007669"/>
    <property type="project" value="InterPro"/>
</dbReference>
<dbReference type="CDD" id="cd09279">
    <property type="entry name" value="RNase_HI_like"/>
    <property type="match status" value="1"/>
</dbReference>
<gene>
    <name evidence="3" type="ORF">VITISV_000726</name>
</gene>
<dbReference type="Pfam" id="PF00665">
    <property type="entry name" value="rve"/>
    <property type="match status" value="1"/>
</dbReference>
<feature type="domain" description="RNase H type-1" evidence="1">
    <location>
        <begin position="380"/>
        <end position="509"/>
    </location>
</feature>
<dbReference type="Gene3D" id="3.30.420.10">
    <property type="entry name" value="Ribonuclease H-like superfamily/Ribonuclease H"/>
    <property type="match status" value="2"/>
</dbReference>
<dbReference type="Pfam" id="PF00078">
    <property type="entry name" value="RVT_1"/>
    <property type="match status" value="1"/>
</dbReference>
<organism evidence="3">
    <name type="scientific">Vitis vinifera</name>
    <name type="common">Grape</name>
    <dbReference type="NCBI Taxonomy" id="29760"/>
    <lineage>
        <taxon>Eukaryota</taxon>
        <taxon>Viridiplantae</taxon>
        <taxon>Streptophyta</taxon>
        <taxon>Embryophyta</taxon>
        <taxon>Tracheophyta</taxon>
        <taxon>Spermatophyta</taxon>
        <taxon>Magnoliopsida</taxon>
        <taxon>eudicotyledons</taxon>
        <taxon>Gunneridae</taxon>
        <taxon>Pentapetalae</taxon>
        <taxon>rosids</taxon>
        <taxon>Vitales</taxon>
        <taxon>Vitaceae</taxon>
        <taxon>Viteae</taxon>
        <taxon>Vitis</taxon>
    </lineage>
</organism>
<evidence type="ECO:0000259" key="1">
    <source>
        <dbReference type="PROSITE" id="PS50879"/>
    </source>
</evidence>
<protein>
    <submittedName>
        <fullName evidence="3">Uncharacterized protein</fullName>
    </submittedName>
</protein>
<dbReference type="PANTHER" id="PTHR48475">
    <property type="entry name" value="RIBONUCLEASE H"/>
    <property type="match status" value="1"/>
</dbReference>
<dbReference type="InterPro" id="IPR036397">
    <property type="entry name" value="RNaseH_sf"/>
</dbReference>
<dbReference type="SUPFAM" id="SSF53098">
    <property type="entry name" value="Ribonuclease H-like"/>
    <property type="match status" value="2"/>
</dbReference>
<proteinExistence type="predicted"/>
<dbReference type="PANTHER" id="PTHR48475:SF2">
    <property type="entry name" value="RIBONUCLEASE H"/>
    <property type="match status" value="1"/>
</dbReference>
<reference evidence="3" key="1">
    <citation type="journal article" date="2007" name="PLoS ONE">
        <title>The first genome sequence of an elite grapevine cultivar (Pinot noir Vitis vinifera L.): coping with a highly heterozygous genome.</title>
        <authorList>
            <person name="Velasco R."/>
            <person name="Zharkikh A."/>
            <person name="Troggio M."/>
            <person name="Cartwright D.A."/>
            <person name="Cestaro A."/>
            <person name="Pruss D."/>
            <person name="Pindo M."/>
            <person name="FitzGerald L.M."/>
            <person name="Vezzulli S."/>
            <person name="Reid J."/>
            <person name="Malacarne G."/>
            <person name="Iliev D."/>
            <person name="Coppola G."/>
            <person name="Wardell B."/>
            <person name="Micheletti D."/>
            <person name="Macalma T."/>
            <person name="Facci M."/>
            <person name="Mitchell J.T."/>
            <person name="Perazzolli M."/>
            <person name="Eldredge G."/>
            <person name="Gatto P."/>
            <person name="Oyzerski R."/>
            <person name="Moretto M."/>
            <person name="Gutin N."/>
            <person name="Stefanini M."/>
            <person name="Chen Y."/>
            <person name="Segala C."/>
            <person name="Davenport C."/>
            <person name="Dematte L."/>
            <person name="Mraz A."/>
            <person name="Battilana J."/>
            <person name="Stormo K."/>
            <person name="Costa F."/>
            <person name="Tao Q."/>
            <person name="Si-Ammour A."/>
            <person name="Harkins T."/>
            <person name="Lackey A."/>
            <person name="Perbost C."/>
            <person name="Taillon B."/>
            <person name="Stella A."/>
            <person name="Solovyev V."/>
            <person name="Fawcett J.A."/>
            <person name="Sterck L."/>
            <person name="Vandepoele K."/>
            <person name="Grando S.M."/>
            <person name="Toppo S."/>
            <person name="Moser C."/>
            <person name="Lanchbury J."/>
            <person name="Bogden R."/>
            <person name="Skolnick M."/>
            <person name="Sgaramella V."/>
            <person name="Bhatnagar S.K."/>
            <person name="Fontana P."/>
            <person name="Gutin A."/>
            <person name="Van de Peer Y."/>
            <person name="Salamini F."/>
            <person name="Viola R."/>
        </authorList>
    </citation>
    <scope>NUCLEOTIDE SEQUENCE</scope>
</reference>
<dbReference type="Gene3D" id="1.10.340.70">
    <property type="match status" value="1"/>
</dbReference>
<evidence type="ECO:0000259" key="2">
    <source>
        <dbReference type="PROSITE" id="PS50994"/>
    </source>
</evidence>
<dbReference type="EMBL" id="AM456570">
    <property type="protein sequence ID" value="CAN81063.1"/>
    <property type="molecule type" value="Genomic_DNA"/>
</dbReference>
<dbReference type="InterPro" id="IPR002156">
    <property type="entry name" value="RNaseH_domain"/>
</dbReference>
<dbReference type="InterPro" id="IPR001584">
    <property type="entry name" value="Integrase_cat-core"/>
</dbReference>
<dbReference type="Pfam" id="PF17919">
    <property type="entry name" value="RT_RNaseH_2"/>
    <property type="match status" value="1"/>
</dbReference>
<dbReference type="Gene3D" id="3.10.10.10">
    <property type="entry name" value="HIV Type 1 Reverse Transcriptase, subunit A, domain 1"/>
    <property type="match status" value="1"/>
</dbReference>
<dbReference type="CDD" id="cd01647">
    <property type="entry name" value="RT_LTR"/>
    <property type="match status" value="1"/>
</dbReference>